<dbReference type="Pfam" id="PF13923">
    <property type="entry name" value="zf-C3HC4_2"/>
    <property type="match status" value="1"/>
</dbReference>
<dbReference type="EMBL" id="JABTTQ020002394">
    <property type="protein sequence ID" value="KAK6124513.1"/>
    <property type="molecule type" value="Genomic_DNA"/>
</dbReference>
<evidence type="ECO:0000256" key="3">
    <source>
        <dbReference type="ARBA" id="ARBA00022737"/>
    </source>
</evidence>
<keyword evidence="1 7" id="KW-0853">WD repeat</keyword>
<dbReference type="PANTHER" id="PTHR44080">
    <property type="entry name" value="E3 UBIQUITIN-PROTEIN LIGASE COP1"/>
    <property type="match status" value="1"/>
</dbReference>
<dbReference type="PANTHER" id="PTHR44080:SF8">
    <property type="entry name" value="E3 UBIQUITIN-PROTEIN LIGASE COP1-LIKE"/>
    <property type="match status" value="1"/>
</dbReference>
<dbReference type="InterPro" id="IPR036322">
    <property type="entry name" value="WD40_repeat_dom_sf"/>
</dbReference>
<reference evidence="11 12" key="1">
    <citation type="journal article" date="2021" name="Comput. Struct. Biotechnol. J.">
        <title>De novo genome assembly of the potent medicinal plant Rehmannia glutinosa using nanopore technology.</title>
        <authorList>
            <person name="Ma L."/>
            <person name="Dong C."/>
            <person name="Song C."/>
            <person name="Wang X."/>
            <person name="Zheng X."/>
            <person name="Niu Y."/>
            <person name="Chen S."/>
            <person name="Feng W."/>
        </authorList>
    </citation>
    <scope>NUCLEOTIDE SEQUENCE [LARGE SCALE GENOMIC DNA]</scope>
    <source>
        <strain evidence="11">DH-2019</strain>
    </source>
</reference>
<dbReference type="InterPro" id="IPR015943">
    <property type="entry name" value="WD40/YVTN_repeat-like_dom_sf"/>
</dbReference>
<evidence type="ECO:0000313" key="11">
    <source>
        <dbReference type="EMBL" id="KAK6124513.1"/>
    </source>
</evidence>
<keyword evidence="8" id="KW-0175">Coiled coil</keyword>
<evidence type="ECO:0000259" key="10">
    <source>
        <dbReference type="PROSITE" id="PS50089"/>
    </source>
</evidence>
<evidence type="ECO:0000256" key="9">
    <source>
        <dbReference type="SAM" id="MobiDB-lite"/>
    </source>
</evidence>
<evidence type="ECO:0000256" key="4">
    <source>
        <dbReference type="ARBA" id="ARBA00022771"/>
    </source>
</evidence>
<gene>
    <name evidence="11" type="ORF">DH2020_041746</name>
</gene>
<sequence length="583" mass="65891">MGGETTSFGALVPTVKSEPNSSAEAPPPPAMMPQQPLEASEKEQEVDKDMLCPICMQIIKDAFLTACGHSFCYMCIATHLRNKSDCPCCSHFLTANHLYPNFLLNKLLMKTSARQIAKTATPLEQLRQALEQGCEASVKDLESLLSLLSEKKSKMEQEEAETNLQILLDFMHCLRKKKLDELNEIQSDIQYIKEDIHAVERRRIDLYRRRDRYSAKLEMHVEDPSTKSVWPSLIDNHSGPTACRTAITPGQCRTSSGGMQNRKADARSSTSHLTPRKDTYSGSDSQNLTQSGLAVARKRRVHAQFNDLQDCYLQKRRYWARQMPERQERDSRGLQREGYSEGLEDFQSVLSTFTRYSIEFDRDDELFATAGVSRRIKIFEFSSVVNEPADVQCPVAEMSTRSKLSCLSWNKYAKNHIASSDYEGIVTVWDVTTRQSIMEYEEHEKRAWSVDFSRTEPSMLISGSDDCKVGSADHHIHYYDLRKISQPLHIFSGHRKAVSYVKFLSNNELASASTDSTLRLWDVKENVPAISKPAAWHKFSSDTDEGDEDTGSSFISAVCWKSDSPTMVTANSQGTIKVLVLAP</sequence>
<dbReference type="PROSITE" id="PS00678">
    <property type="entry name" value="WD_REPEATS_1"/>
    <property type="match status" value="1"/>
</dbReference>
<dbReference type="InterPro" id="IPR001841">
    <property type="entry name" value="Znf_RING"/>
</dbReference>
<dbReference type="InterPro" id="IPR017907">
    <property type="entry name" value="Znf_RING_CS"/>
</dbReference>
<dbReference type="InterPro" id="IPR019775">
    <property type="entry name" value="WD40_repeat_CS"/>
</dbReference>
<feature type="coiled-coil region" evidence="8">
    <location>
        <begin position="138"/>
        <end position="202"/>
    </location>
</feature>
<dbReference type="SUPFAM" id="SSF57850">
    <property type="entry name" value="RING/U-box"/>
    <property type="match status" value="1"/>
</dbReference>
<feature type="repeat" description="WD" evidence="7">
    <location>
        <begin position="491"/>
        <end position="531"/>
    </location>
</feature>
<dbReference type="Pfam" id="PF00400">
    <property type="entry name" value="WD40"/>
    <property type="match status" value="2"/>
</dbReference>
<dbReference type="PROSITE" id="PS50082">
    <property type="entry name" value="WD_REPEATS_2"/>
    <property type="match status" value="1"/>
</dbReference>
<dbReference type="SUPFAM" id="SSF50978">
    <property type="entry name" value="WD40 repeat-like"/>
    <property type="match status" value="1"/>
</dbReference>
<proteinExistence type="predicted"/>
<evidence type="ECO:0000256" key="7">
    <source>
        <dbReference type="PROSITE-ProRule" id="PRU00221"/>
    </source>
</evidence>
<dbReference type="PROSITE" id="PS50089">
    <property type="entry name" value="ZF_RING_2"/>
    <property type="match status" value="1"/>
</dbReference>
<keyword evidence="12" id="KW-1185">Reference proteome</keyword>
<dbReference type="PROSITE" id="PS00518">
    <property type="entry name" value="ZF_RING_1"/>
    <property type="match status" value="1"/>
</dbReference>
<feature type="domain" description="RING-type" evidence="10">
    <location>
        <begin position="52"/>
        <end position="90"/>
    </location>
</feature>
<dbReference type="CDD" id="cd16504">
    <property type="entry name" value="RING-HC_COP1"/>
    <property type="match status" value="1"/>
</dbReference>
<keyword evidence="2" id="KW-0479">Metal-binding</keyword>
<dbReference type="InterPro" id="IPR042755">
    <property type="entry name" value="COP1"/>
</dbReference>
<evidence type="ECO:0000256" key="8">
    <source>
        <dbReference type="SAM" id="Coils"/>
    </source>
</evidence>
<protein>
    <recommendedName>
        <fullName evidence="10">RING-type domain-containing protein</fullName>
    </recommendedName>
</protein>
<keyword evidence="4 6" id="KW-0863">Zinc-finger</keyword>
<evidence type="ECO:0000256" key="1">
    <source>
        <dbReference type="ARBA" id="ARBA00022574"/>
    </source>
</evidence>
<evidence type="ECO:0000256" key="5">
    <source>
        <dbReference type="ARBA" id="ARBA00022833"/>
    </source>
</evidence>
<evidence type="ECO:0000256" key="2">
    <source>
        <dbReference type="ARBA" id="ARBA00022723"/>
    </source>
</evidence>
<dbReference type="InterPro" id="IPR013083">
    <property type="entry name" value="Znf_RING/FYVE/PHD"/>
</dbReference>
<keyword evidence="3" id="KW-0677">Repeat</keyword>
<keyword evidence="5" id="KW-0862">Zinc</keyword>
<dbReference type="SMART" id="SM00320">
    <property type="entry name" value="WD40"/>
    <property type="match status" value="5"/>
</dbReference>
<feature type="compositionally biased region" description="Polar residues" evidence="9">
    <location>
        <begin position="280"/>
        <end position="291"/>
    </location>
</feature>
<feature type="region of interest" description="Disordered" evidence="9">
    <location>
        <begin position="1"/>
        <end position="43"/>
    </location>
</feature>
<dbReference type="Gene3D" id="2.130.10.10">
    <property type="entry name" value="YVTN repeat-like/Quinoprotein amine dehydrogenase"/>
    <property type="match status" value="2"/>
</dbReference>
<name>A0ABR0UQ08_REHGL</name>
<dbReference type="Gene3D" id="3.30.40.10">
    <property type="entry name" value="Zinc/RING finger domain, C3HC4 (zinc finger)"/>
    <property type="match status" value="1"/>
</dbReference>
<dbReference type="SMART" id="SM00184">
    <property type="entry name" value="RING"/>
    <property type="match status" value="1"/>
</dbReference>
<comment type="caution">
    <text evidence="11">The sequence shown here is derived from an EMBL/GenBank/DDBJ whole genome shotgun (WGS) entry which is preliminary data.</text>
</comment>
<organism evidence="11 12">
    <name type="scientific">Rehmannia glutinosa</name>
    <name type="common">Chinese foxglove</name>
    <dbReference type="NCBI Taxonomy" id="99300"/>
    <lineage>
        <taxon>Eukaryota</taxon>
        <taxon>Viridiplantae</taxon>
        <taxon>Streptophyta</taxon>
        <taxon>Embryophyta</taxon>
        <taxon>Tracheophyta</taxon>
        <taxon>Spermatophyta</taxon>
        <taxon>Magnoliopsida</taxon>
        <taxon>eudicotyledons</taxon>
        <taxon>Gunneridae</taxon>
        <taxon>Pentapetalae</taxon>
        <taxon>asterids</taxon>
        <taxon>lamiids</taxon>
        <taxon>Lamiales</taxon>
        <taxon>Orobanchaceae</taxon>
        <taxon>Rehmannieae</taxon>
        <taxon>Rehmannia</taxon>
    </lineage>
</organism>
<dbReference type="Proteomes" id="UP001318860">
    <property type="component" value="Unassembled WGS sequence"/>
</dbReference>
<dbReference type="PROSITE" id="PS50294">
    <property type="entry name" value="WD_REPEATS_REGION"/>
    <property type="match status" value="1"/>
</dbReference>
<feature type="region of interest" description="Disordered" evidence="9">
    <location>
        <begin position="247"/>
        <end position="291"/>
    </location>
</feature>
<evidence type="ECO:0000256" key="6">
    <source>
        <dbReference type="PROSITE-ProRule" id="PRU00175"/>
    </source>
</evidence>
<evidence type="ECO:0000313" key="12">
    <source>
        <dbReference type="Proteomes" id="UP001318860"/>
    </source>
</evidence>
<dbReference type="InterPro" id="IPR001680">
    <property type="entry name" value="WD40_rpt"/>
</dbReference>
<accession>A0ABR0UQ08</accession>